<dbReference type="PROSITE" id="PS51764">
    <property type="entry name" value="GH26"/>
    <property type="match status" value="1"/>
</dbReference>
<proteinExistence type="inferred from homology"/>
<dbReference type="SUPFAM" id="SSF51445">
    <property type="entry name" value="(Trans)glycosidases"/>
    <property type="match status" value="1"/>
</dbReference>
<evidence type="ECO:0000313" key="6">
    <source>
        <dbReference type="EMBL" id="GAA1746231.1"/>
    </source>
</evidence>
<dbReference type="Proteomes" id="UP001501475">
    <property type="component" value="Unassembled WGS sequence"/>
</dbReference>
<evidence type="ECO:0000256" key="3">
    <source>
        <dbReference type="ARBA" id="ARBA00023295"/>
    </source>
</evidence>
<keyword evidence="2 4" id="KW-0378">Hydrolase</keyword>
<evidence type="ECO:0000256" key="2">
    <source>
        <dbReference type="ARBA" id="ARBA00022801"/>
    </source>
</evidence>
<dbReference type="InterPro" id="IPR017853">
    <property type="entry name" value="GH"/>
</dbReference>
<dbReference type="InterPro" id="IPR058593">
    <property type="entry name" value="ARB_07466-like_C"/>
</dbReference>
<comment type="caution">
    <text evidence="6">The sequence shown here is derived from an EMBL/GenBank/DDBJ whole genome shotgun (WGS) entry which is preliminary data.</text>
</comment>
<accession>A0ABN2K188</accession>
<feature type="active site" description="Nucleophile" evidence="4">
    <location>
        <position position="555"/>
    </location>
</feature>
<name>A0ABN2K188_9MICO</name>
<dbReference type="RefSeq" id="WP_344061222.1">
    <property type="nucleotide sequence ID" value="NZ_BAAAPN010000010.1"/>
</dbReference>
<gene>
    <name evidence="6" type="ORF">GCM10009810_03470</name>
</gene>
<dbReference type="Pfam" id="PF26571">
    <property type="entry name" value="VldE"/>
    <property type="match status" value="1"/>
</dbReference>
<reference evidence="6 7" key="1">
    <citation type="journal article" date="2019" name="Int. J. Syst. Evol. Microbiol.">
        <title>The Global Catalogue of Microorganisms (GCM) 10K type strain sequencing project: providing services to taxonomists for standard genome sequencing and annotation.</title>
        <authorList>
            <consortium name="The Broad Institute Genomics Platform"/>
            <consortium name="The Broad Institute Genome Sequencing Center for Infectious Disease"/>
            <person name="Wu L."/>
            <person name="Ma J."/>
        </authorList>
    </citation>
    <scope>NUCLEOTIDE SEQUENCE [LARGE SCALE GENOMIC DNA]</scope>
    <source>
        <strain evidence="6 7">JCM 15591</strain>
    </source>
</reference>
<evidence type="ECO:0000259" key="5">
    <source>
        <dbReference type="PROSITE" id="PS51764"/>
    </source>
</evidence>
<evidence type="ECO:0000256" key="1">
    <source>
        <dbReference type="ARBA" id="ARBA00007754"/>
    </source>
</evidence>
<dbReference type="Gene3D" id="3.20.20.80">
    <property type="entry name" value="Glycosidases"/>
    <property type="match status" value="1"/>
</dbReference>
<dbReference type="EMBL" id="BAAAPN010000010">
    <property type="protein sequence ID" value="GAA1746231.1"/>
    <property type="molecule type" value="Genomic_DNA"/>
</dbReference>
<dbReference type="PANTHER" id="PTHR40079:SF4">
    <property type="entry name" value="GH26 DOMAIN-CONTAINING PROTEIN-RELATED"/>
    <property type="match status" value="1"/>
</dbReference>
<keyword evidence="7" id="KW-1185">Reference proteome</keyword>
<sequence>MATTATALYVGARPRRRAVPRTAVLGVALLLLVLLLAPLLFGAPSQQPCRTPAAAADVPQLTASQEANAQVIAAEGERAGVGLRGVIVALAAAMQESSLENRTTGDLDSLGLFQQRPSSGWGTPAQILAPELAADAFYGIADHTTNAGLLDIPGWQAMSVAAAAQAVQRSAFPNAYAAWEALATQLATRLLGGAAGVLPVSVGTSVYQLGQVQPQATYVANLVGPMFGFTTVGGYRAYDSVDPTGHPAGLALDFMTNDIPDGAAAGDALATYLQEHAGELDVKYVIWRQRIWSPARSAEGWRAMPDRGNPTANHFDHVHLSLNGTGDVTATAGCSGGGAAGGWYAGTSGDRNAMVNVTIIGTWSDTSADVQTTLPSLDGLTDWTGAIDIAVGGTILGSGESYAAAASGAFDSRWRAAAEALKAKRAHATGPTFVRPWHEFNGDWYTEWQVSSATLADYRAAFRRWVGILRSVMPEAYVTWSPNDGSHLDINGPDAYPGDDLVDVVGVDSYDWHAPGSSVAELTAAFSRGSVTAPVGIETWRRFAELHGKPIALPEWGLCPAGGGCGGDHPEYITAMHTWLDGNANNTAWAAGQPIPPGAAGRVLYSIYFDVVHGGNTQFTLAANPRAAAVFRGLAWGN</sequence>
<evidence type="ECO:0000313" key="7">
    <source>
        <dbReference type="Proteomes" id="UP001501475"/>
    </source>
</evidence>
<keyword evidence="3 4" id="KW-0326">Glycosidase</keyword>
<dbReference type="InterPro" id="IPR000805">
    <property type="entry name" value="Glyco_hydro_26"/>
</dbReference>
<protein>
    <recommendedName>
        <fullName evidence="5">GH26 domain-containing protein</fullName>
    </recommendedName>
</protein>
<feature type="domain" description="GH26" evidence="5">
    <location>
        <begin position="264"/>
        <end position="614"/>
    </location>
</feature>
<dbReference type="InterPro" id="IPR022790">
    <property type="entry name" value="GH26_dom"/>
</dbReference>
<evidence type="ECO:0000256" key="4">
    <source>
        <dbReference type="PROSITE-ProRule" id="PRU01100"/>
    </source>
</evidence>
<feature type="active site" description="Proton donor" evidence="4">
    <location>
        <position position="439"/>
    </location>
</feature>
<dbReference type="PANTHER" id="PTHR40079">
    <property type="entry name" value="MANNAN ENDO-1,4-BETA-MANNOSIDASE E-RELATED"/>
    <property type="match status" value="1"/>
</dbReference>
<comment type="similarity">
    <text evidence="1 4">Belongs to the glycosyl hydrolase 26 family.</text>
</comment>
<organism evidence="6 7">
    <name type="scientific">Nostocoides vanveenii</name>
    <dbReference type="NCBI Taxonomy" id="330835"/>
    <lineage>
        <taxon>Bacteria</taxon>
        <taxon>Bacillati</taxon>
        <taxon>Actinomycetota</taxon>
        <taxon>Actinomycetes</taxon>
        <taxon>Micrococcales</taxon>
        <taxon>Intrasporangiaceae</taxon>
        <taxon>Nostocoides</taxon>
    </lineage>
</organism>
<dbReference type="Pfam" id="PF02156">
    <property type="entry name" value="Glyco_hydro_26"/>
    <property type="match status" value="1"/>
</dbReference>